<protein>
    <recommendedName>
        <fullName evidence="3">Magnesium chelatase ChlI-like catalytic domain-containing protein</fullName>
    </recommendedName>
</protein>
<dbReference type="EMBL" id="LGRX02010604">
    <property type="protein sequence ID" value="KAK3270015.1"/>
    <property type="molecule type" value="Genomic_DNA"/>
</dbReference>
<gene>
    <name evidence="4" type="ORF">CYMTET_21567</name>
</gene>
<dbReference type="Proteomes" id="UP001190700">
    <property type="component" value="Unassembled WGS sequence"/>
</dbReference>
<evidence type="ECO:0000256" key="2">
    <source>
        <dbReference type="SAM" id="MobiDB-lite"/>
    </source>
</evidence>
<accession>A0AAE0G2K3</accession>
<dbReference type="InterPro" id="IPR027417">
    <property type="entry name" value="P-loop_NTPase"/>
</dbReference>
<feature type="domain" description="Magnesium chelatase ChlI-like catalytic" evidence="3">
    <location>
        <begin position="183"/>
        <end position="254"/>
    </location>
</feature>
<dbReference type="Pfam" id="PF01078">
    <property type="entry name" value="Mg_chelatase"/>
    <property type="match status" value="1"/>
</dbReference>
<dbReference type="InterPro" id="IPR000523">
    <property type="entry name" value="Mg_chelatse_chII-like_cat_dom"/>
</dbReference>
<sequence length="322" mass="34705">MHKSQRQVPTLAVAVFAVDHFSFVATATSSSSDTRDDGEQTNAASSSTDPVVAYEAAVPSKFSSRLHFPLPAIVDHDVAKYALLLGATDPNLGGIVISGRRGTAKTIMARGVHALFPPIDVVEGSYFNADPESPDEWDDELVLRKANGHCGTPVVKTIAPPFVQVPLGVTEDRLLGAVDAEASIKKGATVFQPGLLAAAHRGILYVDEINLLDDLIVNLLLNVLSTGVNLVEREGLSIQHPCKPFLIATFNPEEGEMREHLLDQFAISLSADYHTFSLQERVDAMQVAMDFQVRALGSAAGRLVALAPESCRQYYRPLFSSV</sequence>
<feature type="region of interest" description="Disordered" evidence="2">
    <location>
        <begin position="29"/>
        <end position="50"/>
    </location>
</feature>
<dbReference type="Gene3D" id="3.40.50.300">
    <property type="entry name" value="P-loop containing nucleotide triphosphate hydrolases"/>
    <property type="match status" value="1"/>
</dbReference>
<keyword evidence="5" id="KW-1185">Reference proteome</keyword>
<dbReference type="SUPFAM" id="SSF52540">
    <property type="entry name" value="P-loop containing nucleoside triphosphate hydrolases"/>
    <property type="match status" value="1"/>
</dbReference>
<organism evidence="4 5">
    <name type="scientific">Cymbomonas tetramitiformis</name>
    <dbReference type="NCBI Taxonomy" id="36881"/>
    <lineage>
        <taxon>Eukaryota</taxon>
        <taxon>Viridiplantae</taxon>
        <taxon>Chlorophyta</taxon>
        <taxon>Pyramimonadophyceae</taxon>
        <taxon>Pyramimonadales</taxon>
        <taxon>Pyramimonadaceae</taxon>
        <taxon>Cymbomonas</taxon>
    </lineage>
</organism>
<evidence type="ECO:0000259" key="3">
    <source>
        <dbReference type="Pfam" id="PF01078"/>
    </source>
</evidence>
<dbReference type="PANTHER" id="PTHR43473:SF2">
    <property type="entry name" value="MAGNESIUM-CHELATASE SUBUNIT CHLD, CHLOROPLASTIC"/>
    <property type="match status" value="1"/>
</dbReference>
<dbReference type="AlphaFoldDB" id="A0AAE0G2K3"/>
<feature type="compositionally biased region" description="Polar residues" evidence="2">
    <location>
        <begin position="40"/>
        <end position="49"/>
    </location>
</feature>
<evidence type="ECO:0000313" key="4">
    <source>
        <dbReference type="EMBL" id="KAK3270015.1"/>
    </source>
</evidence>
<evidence type="ECO:0000256" key="1">
    <source>
        <dbReference type="ARBA" id="ARBA00005173"/>
    </source>
</evidence>
<comment type="caution">
    <text evidence="4">The sequence shown here is derived from an EMBL/GenBank/DDBJ whole genome shotgun (WGS) entry which is preliminary data.</text>
</comment>
<dbReference type="GO" id="GO:0005524">
    <property type="term" value="F:ATP binding"/>
    <property type="evidence" value="ECO:0007669"/>
    <property type="project" value="InterPro"/>
</dbReference>
<reference evidence="4 5" key="1">
    <citation type="journal article" date="2015" name="Genome Biol. Evol.">
        <title>Comparative Genomics of a Bacterivorous Green Alga Reveals Evolutionary Causalities and Consequences of Phago-Mixotrophic Mode of Nutrition.</title>
        <authorList>
            <person name="Burns J.A."/>
            <person name="Paasch A."/>
            <person name="Narechania A."/>
            <person name="Kim E."/>
        </authorList>
    </citation>
    <scope>NUCLEOTIDE SEQUENCE [LARGE SCALE GENOMIC DNA]</scope>
    <source>
        <strain evidence="4 5">PLY_AMNH</strain>
    </source>
</reference>
<dbReference type="PANTHER" id="PTHR43473">
    <property type="entry name" value="MAGNESIUM-CHELATASE SUBUNIT CHLD, CHLOROPLASTIC"/>
    <property type="match status" value="1"/>
</dbReference>
<name>A0AAE0G2K3_9CHLO</name>
<evidence type="ECO:0000313" key="5">
    <source>
        <dbReference type="Proteomes" id="UP001190700"/>
    </source>
</evidence>
<comment type="pathway">
    <text evidence="1">Porphyrin-containing compound metabolism; chlorophyll biosynthesis.</text>
</comment>
<proteinExistence type="predicted"/>